<protein>
    <submittedName>
        <fullName evidence="1">Uncharacterized protein</fullName>
    </submittedName>
</protein>
<accession>A0A225VXZ1</accession>
<sequence length="253" mass="27911">LHYRQVKYWLLDQYQQHCGLVEIQLLNQGRTLEQHCIKRESGGFTKKASPCTKADLKKVMMYVCTNASIPTDYQDAGLLCLPWYLFGPAVDGNVFFTRFNRFKTSEEQALSLFPDEVYATYPLLALALALITQAAPCAALLSRLPDEVKSAPIEVSASIPLLELLGDPLTPPTQSTASTPSIHKPMYASSAVTSTLKPIACSIEYLTQLVEISSPTLFGVVSTKLIAPRIFDRGAWNLATTNKAFACIYNTPK</sequence>
<dbReference type="STRING" id="4795.A0A225VXZ1"/>
<comment type="caution">
    <text evidence="1">The sequence shown here is derived from an EMBL/GenBank/DDBJ whole genome shotgun (WGS) entry which is preliminary data.</text>
</comment>
<organism evidence="1 2">
    <name type="scientific">Phytophthora megakarya</name>
    <dbReference type="NCBI Taxonomy" id="4795"/>
    <lineage>
        <taxon>Eukaryota</taxon>
        <taxon>Sar</taxon>
        <taxon>Stramenopiles</taxon>
        <taxon>Oomycota</taxon>
        <taxon>Peronosporomycetes</taxon>
        <taxon>Peronosporales</taxon>
        <taxon>Peronosporaceae</taxon>
        <taxon>Phytophthora</taxon>
    </lineage>
</organism>
<dbReference type="Proteomes" id="UP000198211">
    <property type="component" value="Unassembled WGS sequence"/>
</dbReference>
<proteinExistence type="predicted"/>
<name>A0A225VXZ1_9STRA</name>
<reference evidence="2" key="1">
    <citation type="submission" date="2017-03" db="EMBL/GenBank/DDBJ databases">
        <title>Phytopthora megakarya and P. palmivora, two closely related causual agents of cacao black pod achieved similar genome size and gene model numbers by different mechanisms.</title>
        <authorList>
            <person name="Ali S."/>
            <person name="Shao J."/>
            <person name="Larry D.J."/>
            <person name="Kronmiller B."/>
            <person name="Shen D."/>
            <person name="Strem M.D."/>
            <person name="Melnick R.L."/>
            <person name="Guiltinan M.J."/>
            <person name="Tyler B.M."/>
            <person name="Meinhardt L.W."/>
            <person name="Bailey B.A."/>
        </authorList>
    </citation>
    <scope>NUCLEOTIDE SEQUENCE [LARGE SCALE GENOMIC DNA]</scope>
    <source>
        <strain evidence="2">zdho120</strain>
    </source>
</reference>
<evidence type="ECO:0000313" key="2">
    <source>
        <dbReference type="Proteomes" id="UP000198211"/>
    </source>
</evidence>
<evidence type="ECO:0000313" key="1">
    <source>
        <dbReference type="EMBL" id="OWZ09637.1"/>
    </source>
</evidence>
<keyword evidence="2" id="KW-1185">Reference proteome</keyword>
<gene>
    <name evidence="1" type="ORF">PHMEG_00017629</name>
</gene>
<dbReference type="AlphaFoldDB" id="A0A225VXZ1"/>
<dbReference type="EMBL" id="NBNE01002712">
    <property type="protein sequence ID" value="OWZ09637.1"/>
    <property type="molecule type" value="Genomic_DNA"/>
</dbReference>
<feature type="non-terminal residue" evidence="1">
    <location>
        <position position="1"/>
    </location>
</feature>